<feature type="non-terminal residue" evidence="2">
    <location>
        <position position="1"/>
    </location>
</feature>
<protein>
    <submittedName>
        <fullName evidence="2">Uncharacterized protein</fullName>
    </submittedName>
</protein>
<reference evidence="2" key="1">
    <citation type="submission" date="2018-11" db="EMBL/GenBank/DDBJ databases">
        <authorList>
            <consortium name="Pathogen Informatics"/>
        </authorList>
    </citation>
    <scope>NUCLEOTIDE SEQUENCE</scope>
</reference>
<dbReference type="AlphaFoldDB" id="A0A448XPE1"/>
<evidence type="ECO:0000313" key="3">
    <source>
        <dbReference type="Proteomes" id="UP000784294"/>
    </source>
</evidence>
<sequence length="170" mass="18797">PGRGRLCHVPLGPTSRPLSSGQRTQFSRQGTAVAAVTIAPSTLSTSPQPISTSSFIRDILPSSPVELGYESLRSTSTDTKYPAQNRSFFVYFSFLYLMNRYTFPHRGIQQGTKSIHKKNVRLAFVTQPSEVPDDSVITHNSVHPNEVGLMTLYTLDLIQSCLPKFPIIEA</sequence>
<name>A0A448XPE1_9PLAT</name>
<organism evidence="2 3">
    <name type="scientific">Protopolystoma xenopodis</name>
    <dbReference type="NCBI Taxonomy" id="117903"/>
    <lineage>
        <taxon>Eukaryota</taxon>
        <taxon>Metazoa</taxon>
        <taxon>Spiralia</taxon>
        <taxon>Lophotrochozoa</taxon>
        <taxon>Platyhelminthes</taxon>
        <taxon>Monogenea</taxon>
        <taxon>Polyopisthocotylea</taxon>
        <taxon>Polystomatidea</taxon>
        <taxon>Polystomatidae</taxon>
        <taxon>Protopolystoma</taxon>
    </lineage>
</organism>
<dbReference type="EMBL" id="CAAALY010270056">
    <property type="protein sequence ID" value="VEL41592.1"/>
    <property type="molecule type" value="Genomic_DNA"/>
</dbReference>
<proteinExistence type="predicted"/>
<dbReference type="Proteomes" id="UP000784294">
    <property type="component" value="Unassembled WGS sequence"/>
</dbReference>
<keyword evidence="3" id="KW-1185">Reference proteome</keyword>
<comment type="caution">
    <text evidence="2">The sequence shown here is derived from an EMBL/GenBank/DDBJ whole genome shotgun (WGS) entry which is preliminary data.</text>
</comment>
<accession>A0A448XPE1</accession>
<evidence type="ECO:0000256" key="1">
    <source>
        <dbReference type="SAM" id="MobiDB-lite"/>
    </source>
</evidence>
<evidence type="ECO:0000313" key="2">
    <source>
        <dbReference type="EMBL" id="VEL41592.1"/>
    </source>
</evidence>
<feature type="region of interest" description="Disordered" evidence="1">
    <location>
        <begin position="1"/>
        <end position="24"/>
    </location>
</feature>
<gene>
    <name evidence="2" type="ORF">PXEA_LOCUS35032</name>
</gene>